<dbReference type="EMBL" id="GL378355">
    <property type="protein sequence ID" value="EFJ45813.1"/>
    <property type="molecule type" value="Genomic_DNA"/>
</dbReference>
<name>D8U3E6_VOLCA</name>
<feature type="region of interest" description="Disordered" evidence="1">
    <location>
        <begin position="1207"/>
        <end position="1248"/>
    </location>
</feature>
<dbReference type="Gene3D" id="3.40.50.1820">
    <property type="entry name" value="alpha/beta hydrolase"/>
    <property type="match status" value="1"/>
</dbReference>
<feature type="region of interest" description="Disordered" evidence="1">
    <location>
        <begin position="870"/>
        <end position="895"/>
    </location>
</feature>
<keyword evidence="4" id="KW-1185">Reference proteome</keyword>
<feature type="region of interest" description="Disordered" evidence="1">
    <location>
        <begin position="934"/>
        <end position="966"/>
    </location>
</feature>
<dbReference type="OrthoDB" id="273452at2759"/>
<feature type="compositionally biased region" description="Low complexity" evidence="1">
    <location>
        <begin position="786"/>
        <end position="795"/>
    </location>
</feature>
<sequence>MDRWWEPPPEPQDAPNGAHLFVCQHGLWGSPEDVSFLEQYLQHNGWLTLNARSNSARCTFDGADVCGDRLAAEVVSHVQRLAAGGIRVTHISFAAYSFGGLIARYAVGKLLASGFFSAIAPVNFLTIATPHLGCWEHPSSMSQLAYNSILPWTLSRTGRQLLLADRWLEPEGLPLLAAMARPDCAFHAALAAFSKRVLLADIRSDRTVPYTTAAITAVNPYFPGGAAAAPSALSPHRTGDGGDRGSGGWPGCGRCRCKNVQGPTFSSAVPSLVEVEGHEGMEGEEDEGGGTDSDAFDGLGLDLDDGDTDGDGVGAGAGGLLRGWSSSLPGFTSVLRFGLGMAALLFRSGGGAGAGARARARRHGLGEGCCSGKGCCVAGVRRGCCYGDAAVATYGAAASAVGQPTAAIIPLPISSAYPCIVTPYPAPAGPPAASGGAAAGQAACPLPYCCGRRLPSAVTAAEAVGTSSGMHRSASSPLPKVRHATGSAYGCDGSSSCRGGGSCSAQRQASHMAAASAGSTRRVPAMGVRNGPQSRKSWWAATLYSSFTHGNNSLGGMGGGIADSTVSNDGCGATSLLRSHTRRSHLYDNQFGAPLPSVTLPSLRYSRSSSAAIQTTTAARNGGLGNWFGGGDDGSDSSQDDRLASRVRLGLFVALLPVLLSLWLCMVAWLAAIWIHHYAVLLTVRPDRSWDVRVRRSAAAVTPEAAEATPDGRQGGDSGTATPPAPPAVAAMPSSFCVEDGSGDGNTGVGVSGSSCGGGELTVPTELLVSLTEAAPPLPLPASPLSLSPQQQRLPCRPEGAQPFPEASTTATTIASMASLLRQAEGALGEEDGCRSLQPETMLPSGSPSVSRLVYSLEVDRASESCSSFSAASASHSGCSSRTQPGTAVIRDDKAPSIEITENDPVKRSVIACGDQTFQVSELVATGELVHLSEPAAAGDPMTHETSSSASKRTEDAGLGTPEGGPAAVIADSAQLMPAPIAAATFQGGIVTTACMITGSGAPMATKSITAVAAAMATAAPVVKAATDCGETSADVRVLVRSIVTSVVQRYDGCNVPLAEAQVQLLGEETNAAAWHLDGTPTPEAGEAAAKASSDAVAGQGVISYMVRSIFQAIVSRQDVAGAAGTGTSGTDSAIADISYTAAACSETTMATQHAAMRGGSASDSAVIVACNGDGARSGFVVSLPNELSNAAAAGTAAAHANRQPMPLLPHHRHHHQQRQGPQEQEETQQEAAQQHQQTAEPRHAEQAEQIGSEVLTAVKRAAAVPAPALRPQNGDRASCRGLDEPRGAEEKAKIQPLHREVAERSPSSRSHDPAALLSEMIANLNQLEWHKVDVDTRHYHAHAAIVIRSSRRFRTHMHIIDYAVRQLRL</sequence>
<dbReference type="Proteomes" id="UP000001058">
    <property type="component" value="Unassembled WGS sequence"/>
</dbReference>
<reference evidence="3 4" key="1">
    <citation type="journal article" date="2010" name="Science">
        <title>Genomic analysis of organismal complexity in the multicellular green alga Volvox carteri.</title>
        <authorList>
            <person name="Prochnik S.E."/>
            <person name="Umen J."/>
            <person name="Nedelcu A.M."/>
            <person name="Hallmann A."/>
            <person name="Miller S.M."/>
            <person name="Nishii I."/>
            <person name="Ferris P."/>
            <person name="Kuo A."/>
            <person name="Mitros T."/>
            <person name="Fritz-Laylin L.K."/>
            <person name="Hellsten U."/>
            <person name="Chapman J."/>
            <person name="Simakov O."/>
            <person name="Rensing S.A."/>
            <person name="Terry A."/>
            <person name="Pangilinan J."/>
            <person name="Kapitonov V."/>
            <person name="Jurka J."/>
            <person name="Salamov A."/>
            <person name="Shapiro H."/>
            <person name="Schmutz J."/>
            <person name="Grimwood J."/>
            <person name="Lindquist E."/>
            <person name="Lucas S."/>
            <person name="Grigoriev I.V."/>
            <person name="Schmitt R."/>
            <person name="Kirk D."/>
            <person name="Rokhsar D.S."/>
        </authorList>
    </citation>
    <scope>NUCLEOTIDE SEQUENCE [LARGE SCALE GENOMIC DNA]</scope>
    <source>
        <strain evidence="4">f. Nagariensis / Eve</strain>
    </source>
</reference>
<dbReference type="RefSeq" id="XP_002953214.1">
    <property type="nucleotide sequence ID" value="XM_002953168.1"/>
</dbReference>
<feature type="compositionally biased region" description="Low complexity" evidence="1">
    <location>
        <begin position="699"/>
        <end position="709"/>
    </location>
</feature>
<feature type="region of interest" description="Disordered" evidence="1">
    <location>
        <begin position="278"/>
        <end position="302"/>
    </location>
</feature>
<feature type="region of interest" description="Disordered" evidence="1">
    <location>
        <begin position="786"/>
        <end position="806"/>
    </location>
</feature>
<dbReference type="PANTHER" id="PTHR12482:SF62">
    <property type="entry name" value="LIPASE ROG1-RELATED"/>
    <property type="match status" value="1"/>
</dbReference>
<dbReference type="eggNOG" id="KOG4372">
    <property type="taxonomic scope" value="Eukaryota"/>
</dbReference>
<dbReference type="GeneID" id="9622147"/>
<feature type="domain" description="DUF676" evidence="2">
    <location>
        <begin position="16"/>
        <end position="212"/>
    </location>
</feature>
<feature type="compositionally biased region" description="Low complexity" evidence="1">
    <location>
        <begin position="1230"/>
        <end position="1240"/>
    </location>
</feature>
<protein>
    <recommendedName>
        <fullName evidence="2">DUF676 domain-containing protein</fullName>
    </recommendedName>
</protein>
<feature type="compositionally biased region" description="Low complexity" evidence="1">
    <location>
        <begin position="292"/>
        <end position="301"/>
    </location>
</feature>
<accession>D8U3E6</accession>
<dbReference type="SUPFAM" id="SSF53474">
    <property type="entry name" value="alpha/beta-Hydrolases"/>
    <property type="match status" value="1"/>
</dbReference>
<proteinExistence type="predicted"/>
<feature type="compositionally biased region" description="Basic and acidic residues" evidence="1">
    <location>
        <begin position="1278"/>
        <end position="1304"/>
    </location>
</feature>
<dbReference type="PANTHER" id="PTHR12482">
    <property type="entry name" value="LIPASE ROG1-RELATED-RELATED"/>
    <property type="match status" value="1"/>
</dbReference>
<feature type="compositionally biased region" description="Low complexity" evidence="1">
    <location>
        <begin position="870"/>
        <end position="881"/>
    </location>
</feature>
<dbReference type="InterPro" id="IPR044294">
    <property type="entry name" value="Lipase-like"/>
</dbReference>
<feature type="region of interest" description="Disordered" evidence="1">
    <location>
        <begin position="1266"/>
        <end position="1312"/>
    </location>
</feature>
<dbReference type="KEGG" id="vcn:VOLCADRAFT_93914"/>
<evidence type="ECO:0000256" key="1">
    <source>
        <dbReference type="SAM" id="MobiDB-lite"/>
    </source>
</evidence>
<dbReference type="InParanoid" id="D8U3E6"/>
<evidence type="ECO:0000313" key="3">
    <source>
        <dbReference type="EMBL" id="EFJ45813.1"/>
    </source>
</evidence>
<evidence type="ECO:0000313" key="4">
    <source>
        <dbReference type="Proteomes" id="UP000001058"/>
    </source>
</evidence>
<feature type="region of interest" description="Disordered" evidence="1">
    <location>
        <begin position="699"/>
        <end position="726"/>
    </location>
</feature>
<gene>
    <name evidence="3" type="ORF">VOLCADRAFT_93914</name>
</gene>
<dbReference type="InterPro" id="IPR029058">
    <property type="entry name" value="AB_hydrolase_fold"/>
</dbReference>
<dbReference type="InterPro" id="IPR007751">
    <property type="entry name" value="DUF676_lipase-like"/>
</dbReference>
<dbReference type="Pfam" id="PF05057">
    <property type="entry name" value="DUF676"/>
    <property type="match status" value="1"/>
</dbReference>
<evidence type="ECO:0000259" key="2">
    <source>
        <dbReference type="Pfam" id="PF05057"/>
    </source>
</evidence>
<organism evidence="4">
    <name type="scientific">Volvox carteri f. nagariensis</name>
    <dbReference type="NCBI Taxonomy" id="3068"/>
    <lineage>
        <taxon>Eukaryota</taxon>
        <taxon>Viridiplantae</taxon>
        <taxon>Chlorophyta</taxon>
        <taxon>core chlorophytes</taxon>
        <taxon>Chlorophyceae</taxon>
        <taxon>CS clade</taxon>
        <taxon>Chlamydomonadales</taxon>
        <taxon>Volvocaceae</taxon>
        <taxon>Volvox</taxon>
    </lineage>
</organism>